<evidence type="ECO:0000313" key="4">
    <source>
        <dbReference type="EMBL" id="GAA1961597.1"/>
    </source>
</evidence>
<evidence type="ECO:0000256" key="1">
    <source>
        <dbReference type="ARBA" id="ARBA00022679"/>
    </source>
</evidence>
<evidence type="ECO:0000259" key="3">
    <source>
        <dbReference type="PROSITE" id="PS51186"/>
    </source>
</evidence>
<dbReference type="Gene3D" id="3.40.630.30">
    <property type="match status" value="1"/>
</dbReference>
<evidence type="ECO:0000313" key="5">
    <source>
        <dbReference type="Proteomes" id="UP001500571"/>
    </source>
</evidence>
<dbReference type="InterPro" id="IPR000182">
    <property type="entry name" value="GNAT_dom"/>
</dbReference>
<dbReference type="RefSeq" id="WP_344044845.1">
    <property type="nucleotide sequence ID" value="NZ_BAAAPB010000002.1"/>
</dbReference>
<accession>A0ABN2R100</accession>
<keyword evidence="2" id="KW-0012">Acyltransferase</keyword>
<proteinExistence type="predicted"/>
<gene>
    <name evidence="4" type="ORF">GCM10009798_21700</name>
</gene>
<dbReference type="EMBL" id="BAAAPB010000002">
    <property type="protein sequence ID" value="GAA1961597.1"/>
    <property type="molecule type" value="Genomic_DNA"/>
</dbReference>
<name>A0ABN2R100_9ACTN</name>
<comment type="caution">
    <text evidence="4">The sequence shown here is derived from an EMBL/GenBank/DDBJ whole genome shotgun (WGS) entry which is preliminary data.</text>
</comment>
<keyword evidence="5" id="KW-1185">Reference proteome</keyword>
<reference evidence="4 5" key="1">
    <citation type="journal article" date="2019" name="Int. J. Syst. Evol. Microbiol.">
        <title>The Global Catalogue of Microorganisms (GCM) 10K type strain sequencing project: providing services to taxonomists for standard genome sequencing and annotation.</title>
        <authorList>
            <consortium name="The Broad Institute Genomics Platform"/>
            <consortium name="The Broad Institute Genome Sequencing Center for Infectious Disease"/>
            <person name="Wu L."/>
            <person name="Ma J."/>
        </authorList>
    </citation>
    <scope>NUCLEOTIDE SEQUENCE [LARGE SCALE GENOMIC DNA]</scope>
    <source>
        <strain evidence="4 5">JCM 15309</strain>
    </source>
</reference>
<dbReference type="InterPro" id="IPR016181">
    <property type="entry name" value="Acyl_CoA_acyltransferase"/>
</dbReference>
<organism evidence="4 5">
    <name type="scientific">Nocardioides panacihumi</name>
    <dbReference type="NCBI Taxonomy" id="400774"/>
    <lineage>
        <taxon>Bacteria</taxon>
        <taxon>Bacillati</taxon>
        <taxon>Actinomycetota</taxon>
        <taxon>Actinomycetes</taxon>
        <taxon>Propionibacteriales</taxon>
        <taxon>Nocardioidaceae</taxon>
        <taxon>Nocardioides</taxon>
    </lineage>
</organism>
<dbReference type="Proteomes" id="UP001500571">
    <property type="component" value="Unassembled WGS sequence"/>
</dbReference>
<evidence type="ECO:0000256" key="2">
    <source>
        <dbReference type="ARBA" id="ARBA00023315"/>
    </source>
</evidence>
<dbReference type="SUPFAM" id="SSF55729">
    <property type="entry name" value="Acyl-CoA N-acyltransferases (Nat)"/>
    <property type="match status" value="1"/>
</dbReference>
<dbReference type="PROSITE" id="PS51186">
    <property type="entry name" value="GNAT"/>
    <property type="match status" value="1"/>
</dbReference>
<dbReference type="CDD" id="cd04301">
    <property type="entry name" value="NAT_SF"/>
    <property type="match status" value="1"/>
</dbReference>
<sequence>MPRITVAAASAEDLDAVMAIWTAADATHRRPAGAVRTARVREKLETGELVLLAHYGERPAGMALAETYVDGGSPDPATGHISMVFVDPAVWGSGVGTKLLRDLQTRWPRLSVWTRADNRRARRLYLGAGFVDSGNRSTLQDGDEIVHLVWG</sequence>
<dbReference type="InterPro" id="IPR050832">
    <property type="entry name" value="Bact_Acetyltransf"/>
</dbReference>
<dbReference type="PANTHER" id="PTHR43877">
    <property type="entry name" value="AMINOALKYLPHOSPHONATE N-ACETYLTRANSFERASE-RELATED-RELATED"/>
    <property type="match status" value="1"/>
</dbReference>
<protein>
    <recommendedName>
        <fullName evidence="3">N-acetyltransferase domain-containing protein</fullName>
    </recommendedName>
</protein>
<keyword evidence="1" id="KW-0808">Transferase</keyword>
<dbReference type="Pfam" id="PF00583">
    <property type="entry name" value="Acetyltransf_1"/>
    <property type="match status" value="1"/>
</dbReference>
<feature type="domain" description="N-acetyltransferase" evidence="3">
    <location>
        <begin position="4"/>
        <end position="151"/>
    </location>
</feature>